<feature type="domain" description="RING-type" evidence="11">
    <location>
        <begin position="255"/>
        <end position="296"/>
    </location>
</feature>
<evidence type="ECO:0000256" key="3">
    <source>
        <dbReference type="ARBA" id="ARBA00012483"/>
    </source>
</evidence>
<dbReference type="PANTHER" id="PTHR45931">
    <property type="entry name" value="SI:CH211-59O9.10"/>
    <property type="match status" value="1"/>
</dbReference>
<dbReference type="FunFam" id="3.30.40.10:FF:000069">
    <property type="entry name" value="E3 ubiquitin-protein ligase RNF115"/>
    <property type="match status" value="1"/>
</dbReference>
<evidence type="ECO:0000256" key="7">
    <source>
        <dbReference type="ARBA" id="ARBA00022786"/>
    </source>
</evidence>
<evidence type="ECO:0000256" key="2">
    <source>
        <dbReference type="ARBA" id="ARBA00004906"/>
    </source>
</evidence>
<sequence>MVHWFDFLTCQTLLETFMGCRSFVGLLFTVKMAEAGNAPQHQFYCHYCKCETNPKLPDLVCPACKSGFIEEVPANSSLLRDSTASVESDNSSSLLSDLFQLLFIENSARLSSPSSTESDWTDAEEEYAGQNDTFSPSAVATEREEQEESSSVSEGETASSPEENNSMDGIIHQFLSDSFANNGSPGAGPTSLSSMLQMYSNPEDYAWGLGGLDTVVTELLGQLENTGPAPATQEEISSLPTVCISQEQIDCRLGCPVCREEYSSGESVRKLPCLHFFHGECIVPWLKLHNSCPVCRKSLDGVDNSLPPTSEPPE</sequence>
<dbReference type="GO" id="GO:0006511">
    <property type="term" value="P:ubiquitin-dependent protein catabolic process"/>
    <property type="evidence" value="ECO:0007669"/>
    <property type="project" value="TreeGrafter"/>
</dbReference>
<dbReference type="InterPro" id="IPR013083">
    <property type="entry name" value="Znf_RING/FYVE/PHD"/>
</dbReference>
<evidence type="ECO:0000313" key="12">
    <source>
        <dbReference type="EMBL" id="SBP84462.1"/>
    </source>
</evidence>
<dbReference type="Pfam" id="PF13639">
    <property type="entry name" value="zf-RING_2"/>
    <property type="match status" value="1"/>
</dbReference>
<dbReference type="GO" id="GO:0061630">
    <property type="term" value="F:ubiquitin protein ligase activity"/>
    <property type="evidence" value="ECO:0007669"/>
    <property type="project" value="UniProtKB-EC"/>
</dbReference>
<evidence type="ECO:0000256" key="6">
    <source>
        <dbReference type="ARBA" id="ARBA00022771"/>
    </source>
</evidence>
<feature type="region of interest" description="Disordered" evidence="10">
    <location>
        <begin position="111"/>
        <end position="166"/>
    </location>
</feature>
<dbReference type="GO" id="GO:0000209">
    <property type="term" value="P:protein polyubiquitination"/>
    <property type="evidence" value="ECO:0007669"/>
    <property type="project" value="UniProtKB-ARBA"/>
</dbReference>
<keyword evidence="6 9" id="KW-0863">Zinc-finger</keyword>
<dbReference type="InterPro" id="IPR001841">
    <property type="entry name" value="Znf_RING"/>
</dbReference>
<evidence type="ECO:0000259" key="11">
    <source>
        <dbReference type="PROSITE" id="PS50089"/>
    </source>
</evidence>
<evidence type="ECO:0000256" key="9">
    <source>
        <dbReference type="PROSITE-ProRule" id="PRU00175"/>
    </source>
</evidence>
<dbReference type="GO" id="GO:0008270">
    <property type="term" value="F:zinc ion binding"/>
    <property type="evidence" value="ECO:0007669"/>
    <property type="project" value="UniProtKB-KW"/>
</dbReference>
<reference evidence="12" key="2">
    <citation type="submission" date="2016-06" db="EMBL/GenBank/DDBJ databases">
        <title>The genome of a short-lived fish provides insights into sex chromosome evolution and the genetic control of aging.</title>
        <authorList>
            <person name="Reichwald K."/>
            <person name="Felder M."/>
            <person name="Petzold A."/>
            <person name="Koch P."/>
            <person name="Groth M."/>
            <person name="Platzer M."/>
        </authorList>
    </citation>
    <scope>NUCLEOTIDE SEQUENCE</scope>
    <source>
        <tissue evidence="12">Brain</tissue>
    </source>
</reference>
<gene>
    <name evidence="12" type="primary">RNF115</name>
</gene>
<evidence type="ECO:0000256" key="4">
    <source>
        <dbReference type="ARBA" id="ARBA00022679"/>
    </source>
</evidence>
<evidence type="ECO:0000256" key="5">
    <source>
        <dbReference type="ARBA" id="ARBA00022723"/>
    </source>
</evidence>
<dbReference type="EMBL" id="HADZ01020521">
    <property type="protein sequence ID" value="SBP84462.1"/>
    <property type="molecule type" value="Transcribed_RNA"/>
</dbReference>
<protein>
    <recommendedName>
        <fullName evidence="3">RING-type E3 ubiquitin transferase</fullName>
        <ecNumber evidence="3">2.3.2.27</ecNumber>
    </recommendedName>
</protein>
<reference evidence="12" key="1">
    <citation type="submission" date="2016-05" db="EMBL/GenBank/DDBJ databases">
        <authorList>
            <person name="Lavstsen T."/>
            <person name="Jespersen J.S."/>
        </authorList>
    </citation>
    <scope>NUCLEOTIDE SEQUENCE</scope>
    <source>
        <tissue evidence="12">Brain</tissue>
    </source>
</reference>
<proteinExistence type="predicted"/>
<evidence type="ECO:0000256" key="1">
    <source>
        <dbReference type="ARBA" id="ARBA00000900"/>
    </source>
</evidence>
<evidence type="ECO:0000256" key="8">
    <source>
        <dbReference type="ARBA" id="ARBA00022833"/>
    </source>
</evidence>
<dbReference type="GO" id="GO:0005634">
    <property type="term" value="C:nucleus"/>
    <property type="evidence" value="ECO:0007669"/>
    <property type="project" value="TreeGrafter"/>
</dbReference>
<dbReference type="PANTHER" id="PTHR45931:SF3">
    <property type="entry name" value="RING ZINC FINGER-CONTAINING PROTEIN"/>
    <property type="match status" value="1"/>
</dbReference>
<dbReference type="EC" id="2.3.2.27" evidence="3"/>
<dbReference type="InterPro" id="IPR051834">
    <property type="entry name" value="RING_finger_E3_ligase"/>
</dbReference>
<keyword evidence="4" id="KW-0808">Transferase</keyword>
<comment type="catalytic activity">
    <reaction evidence="1">
        <text>S-ubiquitinyl-[E2 ubiquitin-conjugating enzyme]-L-cysteine + [acceptor protein]-L-lysine = [E2 ubiquitin-conjugating enzyme]-L-cysteine + N(6)-ubiquitinyl-[acceptor protein]-L-lysine.</text>
        <dbReference type="EC" id="2.3.2.27"/>
    </reaction>
</comment>
<evidence type="ECO:0000256" key="10">
    <source>
        <dbReference type="SAM" id="MobiDB-lite"/>
    </source>
</evidence>
<comment type="pathway">
    <text evidence="2">Protein modification; protein ubiquitination.</text>
</comment>
<feature type="compositionally biased region" description="Low complexity" evidence="10">
    <location>
        <begin position="149"/>
        <end position="160"/>
    </location>
</feature>
<name>A0A1A8CXD0_NOTKA</name>
<organism evidence="12">
    <name type="scientific">Nothobranchius kadleci</name>
    <name type="common">African annual killifish</name>
    <dbReference type="NCBI Taxonomy" id="1051664"/>
    <lineage>
        <taxon>Eukaryota</taxon>
        <taxon>Metazoa</taxon>
        <taxon>Chordata</taxon>
        <taxon>Craniata</taxon>
        <taxon>Vertebrata</taxon>
        <taxon>Euteleostomi</taxon>
        <taxon>Actinopterygii</taxon>
        <taxon>Neopterygii</taxon>
        <taxon>Teleostei</taxon>
        <taxon>Neoteleostei</taxon>
        <taxon>Acanthomorphata</taxon>
        <taxon>Ovalentaria</taxon>
        <taxon>Atherinomorphae</taxon>
        <taxon>Cyprinodontiformes</taxon>
        <taxon>Nothobranchiidae</taxon>
        <taxon>Nothobranchius</taxon>
    </lineage>
</organism>
<dbReference type="SUPFAM" id="SSF57850">
    <property type="entry name" value="RING/U-box"/>
    <property type="match status" value="1"/>
</dbReference>
<dbReference type="AlphaFoldDB" id="A0A1A8CXD0"/>
<keyword evidence="7" id="KW-0833">Ubl conjugation pathway</keyword>
<keyword evidence="8" id="KW-0862">Zinc</keyword>
<dbReference type="Gene3D" id="3.30.40.10">
    <property type="entry name" value="Zinc/RING finger domain, C3HC4 (zinc finger)"/>
    <property type="match status" value="1"/>
</dbReference>
<dbReference type="SMART" id="SM00184">
    <property type="entry name" value="RING"/>
    <property type="match status" value="1"/>
</dbReference>
<accession>A0A1A8CXD0</accession>
<dbReference type="PROSITE" id="PS50089">
    <property type="entry name" value="ZF_RING_2"/>
    <property type="match status" value="1"/>
</dbReference>
<keyword evidence="5" id="KW-0479">Metal-binding</keyword>